<dbReference type="GO" id="GO:0003729">
    <property type="term" value="F:mRNA binding"/>
    <property type="evidence" value="ECO:0007669"/>
    <property type="project" value="TreeGrafter"/>
</dbReference>
<feature type="zinc finger region" description="C3H1-type" evidence="5">
    <location>
        <begin position="196"/>
        <end position="224"/>
    </location>
</feature>
<evidence type="ECO:0000256" key="6">
    <source>
        <dbReference type="SAM" id="MobiDB-lite"/>
    </source>
</evidence>
<dbReference type="GO" id="GO:0003677">
    <property type="term" value="F:DNA binding"/>
    <property type="evidence" value="ECO:0007669"/>
    <property type="project" value="UniProtKB-KW"/>
</dbReference>
<proteinExistence type="predicted"/>
<keyword evidence="9" id="KW-1185">Reference proteome</keyword>
<dbReference type="PANTHER" id="PTHR12506:SF49">
    <property type="entry name" value="ZINC FINGER CCCH DOMAIN-CONTAINING PROTEIN 43"/>
    <property type="match status" value="1"/>
</dbReference>
<feature type="region of interest" description="Disordered" evidence="6">
    <location>
        <begin position="1"/>
        <end position="49"/>
    </location>
</feature>
<dbReference type="PROSITE" id="PS50103">
    <property type="entry name" value="ZF_C3H1"/>
    <property type="match status" value="4"/>
</dbReference>
<keyword evidence="2 5" id="KW-0863">Zinc-finger</keyword>
<dbReference type="Proteomes" id="UP000694240">
    <property type="component" value="Chromosome 10"/>
</dbReference>
<evidence type="ECO:0000313" key="8">
    <source>
        <dbReference type="EMBL" id="KAG7560106.1"/>
    </source>
</evidence>
<keyword evidence="3 5" id="KW-0862">Zinc</keyword>
<evidence type="ECO:0000256" key="5">
    <source>
        <dbReference type="PROSITE-ProRule" id="PRU00723"/>
    </source>
</evidence>
<keyword evidence="1 5" id="KW-0479">Metal-binding</keyword>
<dbReference type="AlphaFoldDB" id="A0A8T1ZL86"/>
<name>A0A8T1ZL86_9BRAS</name>
<reference evidence="8 9" key="1">
    <citation type="submission" date="2020-12" db="EMBL/GenBank/DDBJ databases">
        <title>Concerted genomic and epigenomic changes stabilize Arabidopsis allopolyploids.</title>
        <authorList>
            <person name="Chen Z."/>
        </authorList>
    </citation>
    <scope>NUCLEOTIDE SEQUENCE [LARGE SCALE GENOMIC DNA]</scope>
    <source>
        <strain evidence="8">Allo738</strain>
        <tissue evidence="8">Leaf</tissue>
    </source>
</reference>
<evidence type="ECO:0000259" key="7">
    <source>
        <dbReference type="PROSITE" id="PS50103"/>
    </source>
</evidence>
<comment type="caution">
    <text evidence="8">The sequence shown here is derived from an EMBL/GenBank/DDBJ whole genome shotgun (WGS) entry which is preliminary data.</text>
</comment>
<dbReference type="SMART" id="SM00356">
    <property type="entry name" value="ZnF_C3H1"/>
    <property type="match status" value="4"/>
</dbReference>
<evidence type="ECO:0000313" key="9">
    <source>
        <dbReference type="Proteomes" id="UP000694240"/>
    </source>
</evidence>
<evidence type="ECO:0000256" key="4">
    <source>
        <dbReference type="ARBA" id="ARBA00023125"/>
    </source>
</evidence>
<feature type="domain" description="C3H1-type" evidence="7">
    <location>
        <begin position="196"/>
        <end position="224"/>
    </location>
</feature>
<evidence type="ECO:0000256" key="2">
    <source>
        <dbReference type="ARBA" id="ARBA00022771"/>
    </source>
</evidence>
<organism evidence="8 9">
    <name type="scientific">Arabidopsis thaliana x Arabidopsis arenosa</name>
    <dbReference type="NCBI Taxonomy" id="1240361"/>
    <lineage>
        <taxon>Eukaryota</taxon>
        <taxon>Viridiplantae</taxon>
        <taxon>Streptophyta</taxon>
        <taxon>Embryophyta</taxon>
        <taxon>Tracheophyta</taxon>
        <taxon>Spermatophyta</taxon>
        <taxon>Magnoliopsida</taxon>
        <taxon>eudicotyledons</taxon>
        <taxon>Gunneridae</taxon>
        <taxon>Pentapetalae</taxon>
        <taxon>rosids</taxon>
        <taxon>malvids</taxon>
        <taxon>Brassicales</taxon>
        <taxon>Brassicaceae</taxon>
        <taxon>Camelineae</taxon>
        <taxon>Arabidopsis</taxon>
    </lineage>
</organism>
<feature type="zinc finger region" description="C3H1-type" evidence="5">
    <location>
        <begin position="150"/>
        <end position="178"/>
    </location>
</feature>
<dbReference type="Pfam" id="PF00642">
    <property type="entry name" value="zf-CCCH"/>
    <property type="match status" value="4"/>
</dbReference>
<protein>
    <submittedName>
        <fullName evidence="8">Zinc finger CCCH-type</fullName>
    </submittedName>
</protein>
<evidence type="ECO:0000256" key="1">
    <source>
        <dbReference type="ARBA" id="ARBA00022723"/>
    </source>
</evidence>
<sequence length="410" mass="45478">MVNSEETADGFEPKPVSQSYSGDSSADRSLSDLNNAAEDLSDKLKNVGLDEVTKEQSETIMSVSESNGALDSNAVVTNQEVEEEEDGYGWSEEEEETVYPVRPGAEDCSFYMRTGSCKFGSSCKFNHPLARKIQIARDNKLREKEEDGGKLGLIDCKYYFRTGGCKYGETCRFNHTLPKSCLASAPELNFLGLPIRPGEVECPYYMRNGSCKFGAECKFNHPDPTTIGGTDSPSFHGNNGVSIGTFSPKSAFQASSTSWTSPRHVNGTSPFIPVMLSQTHGVPSQTPEWNGPNGYQASVYSSERGVFSPSTTYLMNNLSAETSMLSQYRHQIPAEEFPERPDQPECSYYMKTGDCKFKFNCKYHHPKNRLPKLPPYALNDKGLPLRPVRSVFTFRCLFLCASITKLHALC</sequence>
<dbReference type="PANTHER" id="PTHR12506">
    <property type="entry name" value="PROTEIN PHOSPHATASE RELATED"/>
    <property type="match status" value="1"/>
</dbReference>
<dbReference type="InterPro" id="IPR000571">
    <property type="entry name" value="Znf_CCCH"/>
</dbReference>
<accession>A0A8T1ZL86</accession>
<feature type="zinc finger region" description="C3H1-type" evidence="5">
    <location>
        <begin position="102"/>
        <end position="130"/>
    </location>
</feature>
<dbReference type="EMBL" id="JAEFBK010000010">
    <property type="protein sequence ID" value="KAG7560106.1"/>
    <property type="molecule type" value="Genomic_DNA"/>
</dbReference>
<feature type="domain" description="C3H1-type" evidence="7">
    <location>
        <begin position="102"/>
        <end position="130"/>
    </location>
</feature>
<dbReference type="InterPro" id="IPR050974">
    <property type="entry name" value="Plant_ZF_CCCH"/>
</dbReference>
<feature type="domain" description="C3H1-type" evidence="7">
    <location>
        <begin position="150"/>
        <end position="178"/>
    </location>
</feature>
<dbReference type="GO" id="GO:0008270">
    <property type="term" value="F:zinc ion binding"/>
    <property type="evidence" value="ECO:0007669"/>
    <property type="project" value="UniProtKB-KW"/>
</dbReference>
<evidence type="ECO:0000256" key="3">
    <source>
        <dbReference type="ARBA" id="ARBA00022833"/>
    </source>
</evidence>
<feature type="domain" description="C3H1-type" evidence="7">
    <location>
        <begin position="340"/>
        <end position="368"/>
    </location>
</feature>
<keyword evidence="4" id="KW-0238">DNA-binding</keyword>
<feature type="zinc finger region" description="C3H1-type" evidence="5">
    <location>
        <begin position="340"/>
        <end position="368"/>
    </location>
</feature>
<gene>
    <name evidence="8" type="ORF">ISN45_Aa05g016600</name>
</gene>